<evidence type="ECO:0000313" key="4">
    <source>
        <dbReference type="Proteomes" id="UP000199197"/>
    </source>
</evidence>
<gene>
    <name evidence="3" type="ORF">JGI23_00056</name>
</gene>
<organism evidence="3 4">
    <name type="scientific">Candidatus Chryseopegocella kryptomonas</name>
    <dbReference type="NCBI Taxonomy" id="1633643"/>
    <lineage>
        <taxon>Bacteria</taxon>
        <taxon>Pseudomonadati</taxon>
        <taxon>Candidatus Kryptoniota</taxon>
        <taxon>Candidatus Chryseopegocella</taxon>
    </lineage>
</organism>
<sequence length="380" mass="44207">MSKRLRFIDVYRGLAILLMLHGHTADALLNPGEKMSLAFQIYTIFRGFTAPMFLFISGFAFSITTLKHIDEYTRFSQKFLKRLRKFLFIVLLGYFLHLPYLSLKKLINETNFETLAQLFSSDVLQVIGVSLLSMQIALFFIKDKEKFAKLLFLFGIISFLISPFLFTVDFSKFLPLFIAQYLNTFHGSKFPLFPWIGYILIGAYIGYKFMIESSRGNADAFFKKIFNFAILSFPVLFASEYIFEILLNPNQFIIYSSPFLQSSRLAFVIVVFYMIWKIEKIVKLKVHPLQIYGMESLFAYVFHLMLVYGSPINPFHSFYSLLGGMLSYVHVFGIFILLALVVFAFSYALNFLKRTKNQTFDYFKYAAVSIILLVFFINPH</sequence>
<feature type="transmembrane region" description="Helical" evidence="1">
    <location>
        <begin position="362"/>
        <end position="378"/>
    </location>
</feature>
<evidence type="ECO:0000259" key="2">
    <source>
        <dbReference type="Pfam" id="PF07786"/>
    </source>
</evidence>
<protein>
    <recommendedName>
        <fullName evidence="2">Heparan-alpha-glucosaminide N-acetyltransferase catalytic domain-containing protein</fullName>
    </recommendedName>
</protein>
<keyword evidence="1" id="KW-0812">Transmembrane</keyword>
<keyword evidence="1" id="KW-0472">Membrane</keyword>
<feature type="transmembrane region" description="Helical" evidence="1">
    <location>
        <begin position="297"/>
        <end position="316"/>
    </location>
</feature>
<feature type="domain" description="Heparan-alpha-glucosaminide N-acetyltransferase catalytic" evidence="2">
    <location>
        <begin position="4"/>
        <end position="212"/>
    </location>
</feature>
<dbReference type="RefSeq" id="WP_092346664.1">
    <property type="nucleotide sequence ID" value="NZ_CZVW01000001.1"/>
</dbReference>
<feature type="transmembrane region" description="Helical" evidence="1">
    <location>
        <begin position="86"/>
        <end position="103"/>
    </location>
</feature>
<name>A0A0N7MVK4_9BACT</name>
<keyword evidence="4" id="KW-1185">Reference proteome</keyword>
<accession>A0A0N7MVK4</accession>
<dbReference type="EMBL" id="CZVW01000001">
    <property type="protein sequence ID" value="CUS96091.1"/>
    <property type="molecule type" value="Genomic_DNA"/>
</dbReference>
<dbReference type="Pfam" id="PF07786">
    <property type="entry name" value="HGSNAT_cat"/>
    <property type="match status" value="1"/>
</dbReference>
<feature type="transmembrane region" description="Helical" evidence="1">
    <location>
        <begin position="253"/>
        <end position="276"/>
    </location>
</feature>
<dbReference type="AlphaFoldDB" id="A0A0N7MVK4"/>
<feature type="transmembrane region" description="Helical" evidence="1">
    <location>
        <begin position="150"/>
        <end position="170"/>
    </location>
</feature>
<feature type="transmembrane region" description="Helical" evidence="1">
    <location>
        <begin position="123"/>
        <end position="141"/>
    </location>
</feature>
<proteinExistence type="predicted"/>
<feature type="transmembrane region" description="Helical" evidence="1">
    <location>
        <begin position="228"/>
        <end position="247"/>
    </location>
</feature>
<reference evidence="4" key="1">
    <citation type="submission" date="2015-11" db="EMBL/GenBank/DDBJ databases">
        <authorList>
            <person name="Varghese N."/>
        </authorList>
    </citation>
    <scope>NUCLEOTIDE SEQUENCE [LARGE SCALE GENOMIC DNA]</scope>
    <source>
        <strain evidence="4">JGI-23</strain>
    </source>
</reference>
<dbReference type="OrthoDB" id="1418407at2"/>
<feature type="transmembrane region" description="Helical" evidence="1">
    <location>
        <begin position="43"/>
        <end position="66"/>
    </location>
</feature>
<dbReference type="InterPro" id="IPR012429">
    <property type="entry name" value="HGSNAT_cat"/>
</dbReference>
<keyword evidence="1" id="KW-1133">Transmembrane helix</keyword>
<evidence type="ECO:0000256" key="1">
    <source>
        <dbReference type="SAM" id="Phobius"/>
    </source>
</evidence>
<feature type="transmembrane region" description="Helical" evidence="1">
    <location>
        <begin position="190"/>
        <end position="207"/>
    </location>
</feature>
<evidence type="ECO:0000313" key="3">
    <source>
        <dbReference type="EMBL" id="CUS96091.1"/>
    </source>
</evidence>
<feature type="transmembrane region" description="Helical" evidence="1">
    <location>
        <begin position="328"/>
        <end position="350"/>
    </location>
</feature>
<dbReference type="Proteomes" id="UP000199197">
    <property type="component" value="Unassembled WGS sequence"/>
</dbReference>